<feature type="domain" description="Enoyl reductase (ER)" evidence="6">
    <location>
        <begin position="6"/>
        <end position="358"/>
    </location>
</feature>
<reference evidence="7" key="1">
    <citation type="submission" date="2020-05" db="EMBL/GenBank/DDBJ databases">
        <authorList>
            <person name="Chiriac C."/>
            <person name="Salcher M."/>
            <person name="Ghai R."/>
            <person name="Kavagutti S V."/>
        </authorList>
    </citation>
    <scope>NUCLEOTIDE SEQUENCE</scope>
</reference>
<sequence>MKRIYARLGEAVVRDVAEPEVRPGEILVDTSFSTVSSGTESLILRRSVENPGVDEEYPGSEGHWPKIRDGLAGEIFPVPAGTTGDVALGYSASGVVRAVGAGVVDIVPGMAVACSGSQCAHHAQVIAVPRNLVAKLPEGVTLQQGSYVTLGSIAIESLREADSRVGESIVIYGLGLLGLLTAQIARASGIYVIGLDVDPNRLKLARELGFDQVYDPNDADTDAAVSAATGGFGADAVLLSVVSESNDPLNHAMDLCRQRGTVVGVGVFGMTIDRARMGGHDVTIKQTIAYGPGRYDPRYEEESIDYPIGLVRWTENRNMALFLRLLADSKVDVSGLAPSPMSVLDAPAGYAMLKGRDRPPTVQFHYNI</sequence>
<dbReference type="PANTHER" id="PTHR43350:SF19">
    <property type="entry name" value="D-GULOSIDE 3-DEHYDROGENASE"/>
    <property type="match status" value="1"/>
</dbReference>
<dbReference type="Pfam" id="PF00107">
    <property type="entry name" value="ADH_zinc_N"/>
    <property type="match status" value="1"/>
</dbReference>
<dbReference type="AlphaFoldDB" id="A0A6J6M3U5"/>
<dbReference type="CDD" id="cd08255">
    <property type="entry name" value="2-desacetyl-2-hydroxyethyl_bacteriochlorophyllide_like"/>
    <property type="match status" value="1"/>
</dbReference>
<keyword evidence="5" id="KW-0560">Oxidoreductase</keyword>
<dbReference type="GO" id="GO:0016491">
    <property type="term" value="F:oxidoreductase activity"/>
    <property type="evidence" value="ECO:0007669"/>
    <property type="project" value="UniProtKB-KW"/>
</dbReference>
<evidence type="ECO:0000256" key="3">
    <source>
        <dbReference type="ARBA" id="ARBA00022723"/>
    </source>
</evidence>
<name>A0A6J6M3U5_9ZZZZ</name>
<dbReference type="GO" id="GO:0046872">
    <property type="term" value="F:metal ion binding"/>
    <property type="evidence" value="ECO:0007669"/>
    <property type="project" value="UniProtKB-KW"/>
</dbReference>
<evidence type="ECO:0000256" key="1">
    <source>
        <dbReference type="ARBA" id="ARBA00001947"/>
    </source>
</evidence>
<dbReference type="SUPFAM" id="SSF51735">
    <property type="entry name" value="NAD(P)-binding Rossmann-fold domains"/>
    <property type="match status" value="1"/>
</dbReference>
<dbReference type="InterPro" id="IPR013149">
    <property type="entry name" value="ADH-like_C"/>
</dbReference>
<dbReference type="SUPFAM" id="SSF50129">
    <property type="entry name" value="GroES-like"/>
    <property type="match status" value="1"/>
</dbReference>
<keyword evidence="4" id="KW-0862">Zinc</keyword>
<dbReference type="Gene3D" id="3.90.180.10">
    <property type="entry name" value="Medium-chain alcohol dehydrogenases, catalytic domain"/>
    <property type="match status" value="1"/>
</dbReference>
<comment type="cofactor">
    <cofactor evidence="1">
        <name>Zn(2+)</name>
        <dbReference type="ChEBI" id="CHEBI:29105"/>
    </cofactor>
</comment>
<evidence type="ECO:0000256" key="2">
    <source>
        <dbReference type="ARBA" id="ARBA00008072"/>
    </source>
</evidence>
<gene>
    <name evidence="7" type="ORF">UFOPK2310_00485</name>
</gene>
<organism evidence="7">
    <name type="scientific">freshwater metagenome</name>
    <dbReference type="NCBI Taxonomy" id="449393"/>
    <lineage>
        <taxon>unclassified sequences</taxon>
        <taxon>metagenomes</taxon>
        <taxon>ecological metagenomes</taxon>
    </lineage>
</organism>
<dbReference type="InterPro" id="IPR011032">
    <property type="entry name" value="GroES-like_sf"/>
</dbReference>
<evidence type="ECO:0000256" key="4">
    <source>
        <dbReference type="ARBA" id="ARBA00022833"/>
    </source>
</evidence>
<evidence type="ECO:0000256" key="5">
    <source>
        <dbReference type="ARBA" id="ARBA00023002"/>
    </source>
</evidence>
<dbReference type="Gene3D" id="3.40.50.720">
    <property type="entry name" value="NAD(P)-binding Rossmann-like Domain"/>
    <property type="match status" value="1"/>
</dbReference>
<protein>
    <submittedName>
        <fullName evidence="7">Unannotated protein</fullName>
    </submittedName>
</protein>
<accession>A0A6J6M3U5</accession>
<dbReference type="PANTHER" id="PTHR43350">
    <property type="entry name" value="NAD-DEPENDENT ALCOHOL DEHYDROGENASE"/>
    <property type="match status" value="1"/>
</dbReference>
<dbReference type="InterPro" id="IPR036291">
    <property type="entry name" value="NAD(P)-bd_dom_sf"/>
</dbReference>
<comment type="similarity">
    <text evidence="2">Belongs to the zinc-containing alcohol dehydrogenase family.</text>
</comment>
<keyword evidence="3" id="KW-0479">Metal-binding</keyword>
<dbReference type="SMART" id="SM00829">
    <property type="entry name" value="PKS_ER"/>
    <property type="match status" value="1"/>
</dbReference>
<dbReference type="InterPro" id="IPR020843">
    <property type="entry name" value="ER"/>
</dbReference>
<evidence type="ECO:0000259" key="6">
    <source>
        <dbReference type="SMART" id="SM00829"/>
    </source>
</evidence>
<proteinExistence type="inferred from homology"/>
<evidence type="ECO:0000313" key="7">
    <source>
        <dbReference type="EMBL" id="CAB4668562.1"/>
    </source>
</evidence>
<dbReference type="EMBL" id="CAEZWW010000042">
    <property type="protein sequence ID" value="CAB4668562.1"/>
    <property type="molecule type" value="Genomic_DNA"/>
</dbReference>